<feature type="region of interest" description="Disordered" evidence="1">
    <location>
        <begin position="18"/>
        <end position="56"/>
    </location>
</feature>
<protein>
    <recommendedName>
        <fullName evidence="4">NADH dehydrogenase [ubiquinone] flavoprotein 3, mitochondrial</fullName>
    </recommendedName>
</protein>
<dbReference type="GO" id="GO:0005739">
    <property type="term" value="C:mitochondrion"/>
    <property type="evidence" value="ECO:0007669"/>
    <property type="project" value="InterPro"/>
</dbReference>
<evidence type="ECO:0008006" key="4">
    <source>
        <dbReference type="Google" id="ProtNLM"/>
    </source>
</evidence>
<sequence length="104" mass="11989">MIIKRNLTSFTRVLYSTATKSGGQSGSASSSNKKKTTNKTTSSPPQPPPTQQTFKAAVEPEEPFRNDQYNCPEYYQHDRFSFFDLIDRMADKRLPQKTNKEMYR</sequence>
<name>A0A922KTX4_DERFA</name>
<dbReference type="GO" id="GO:0045271">
    <property type="term" value="C:respiratory chain complex I"/>
    <property type="evidence" value="ECO:0007669"/>
    <property type="project" value="InterPro"/>
</dbReference>
<dbReference type="EMBL" id="ASGP02000008">
    <property type="protein sequence ID" value="KAH9494158.1"/>
    <property type="molecule type" value="Genomic_DNA"/>
</dbReference>
<dbReference type="Proteomes" id="UP000790347">
    <property type="component" value="Unassembled WGS sequence"/>
</dbReference>
<proteinExistence type="predicted"/>
<feature type="compositionally biased region" description="Low complexity" evidence="1">
    <location>
        <begin position="18"/>
        <end position="31"/>
    </location>
</feature>
<accession>A0A922KTX4</accession>
<dbReference type="InterPro" id="IPR026193">
    <property type="entry name" value="NDUFV3"/>
</dbReference>
<evidence type="ECO:0000256" key="1">
    <source>
        <dbReference type="SAM" id="MobiDB-lite"/>
    </source>
</evidence>
<reference evidence="2" key="1">
    <citation type="submission" date="2013-05" db="EMBL/GenBank/DDBJ databases">
        <authorList>
            <person name="Yim A.K.Y."/>
            <person name="Chan T.F."/>
            <person name="Ji K.M."/>
            <person name="Liu X.Y."/>
            <person name="Zhou J.W."/>
            <person name="Li R.Q."/>
            <person name="Yang K.Y."/>
            <person name="Li J."/>
            <person name="Li M."/>
            <person name="Law P.T.W."/>
            <person name="Wu Y.L."/>
            <person name="Cai Z.L."/>
            <person name="Qin H."/>
            <person name="Bao Y."/>
            <person name="Leung R.K.K."/>
            <person name="Ng P.K.S."/>
            <person name="Zou J."/>
            <person name="Zhong X.J."/>
            <person name="Ran P.X."/>
            <person name="Zhong N.S."/>
            <person name="Liu Z.G."/>
            <person name="Tsui S.K.W."/>
        </authorList>
    </citation>
    <scope>NUCLEOTIDE SEQUENCE</scope>
    <source>
        <strain evidence="2">Derf</strain>
        <tissue evidence="2">Whole organism</tissue>
    </source>
</reference>
<comment type="caution">
    <text evidence="2">The sequence shown here is derived from an EMBL/GenBank/DDBJ whole genome shotgun (WGS) entry which is preliminary data.</text>
</comment>
<evidence type="ECO:0000313" key="2">
    <source>
        <dbReference type="EMBL" id="KAH9494158.1"/>
    </source>
</evidence>
<dbReference type="Pfam" id="PF15880">
    <property type="entry name" value="NDUFV3"/>
    <property type="match status" value="1"/>
</dbReference>
<gene>
    <name evidence="2" type="ORF">DERF_014869</name>
</gene>
<evidence type="ECO:0000313" key="3">
    <source>
        <dbReference type="Proteomes" id="UP000790347"/>
    </source>
</evidence>
<dbReference type="AlphaFoldDB" id="A0A922KTX4"/>
<reference evidence="2" key="2">
    <citation type="journal article" date="2022" name="Res Sq">
        <title>Comparative Genomics Reveals Insights into the Divergent Evolution of Astigmatic Mites and Household Pest Adaptations.</title>
        <authorList>
            <person name="Xiong Q."/>
            <person name="Wan A.T.-Y."/>
            <person name="Liu X.-Y."/>
            <person name="Fung C.S.-H."/>
            <person name="Xiao X."/>
            <person name="Malainual N."/>
            <person name="Hou J."/>
            <person name="Wang L."/>
            <person name="Wang M."/>
            <person name="Yang K."/>
            <person name="Cui Y."/>
            <person name="Leung E."/>
            <person name="Nong W."/>
            <person name="Shin S.-K."/>
            <person name="Au S."/>
            <person name="Jeong K.Y."/>
            <person name="Chew F.T."/>
            <person name="Hui J."/>
            <person name="Leung T.F."/>
            <person name="Tungtrongchitr A."/>
            <person name="Zhong N."/>
            <person name="Liu Z."/>
            <person name="Tsui S."/>
        </authorList>
    </citation>
    <scope>NUCLEOTIDE SEQUENCE</scope>
    <source>
        <strain evidence="2">Derf</strain>
        <tissue evidence="2">Whole organism</tissue>
    </source>
</reference>
<organism evidence="2 3">
    <name type="scientific">Dermatophagoides farinae</name>
    <name type="common">American house dust mite</name>
    <dbReference type="NCBI Taxonomy" id="6954"/>
    <lineage>
        <taxon>Eukaryota</taxon>
        <taxon>Metazoa</taxon>
        <taxon>Ecdysozoa</taxon>
        <taxon>Arthropoda</taxon>
        <taxon>Chelicerata</taxon>
        <taxon>Arachnida</taxon>
        <taxon>Acari</taxon>
        <taxon>Acariformes</taxon>
        <taxon>Sarcoptiformes</taxon>
        <taxon>Astigmata</taxon>
        <taxon>Psoroptidia</taxon>
        <taxon>Analgoidea</taxon>
        <taxon>Pyroglyphidae</taxon>
        <taxon>Dermatophagoidinae</taxon>
        <taxon>Dermatophagoides</taxon>
    </lineage>
</organism>
<keyword evidence="3" id="KW-1185">Reference proteome</keyword>